<evidence type="ECO:0000256" key="4">
    <source>
        <dbReference type="ARBA" id="ARBA00022553"/>
    </source>
</evidence>
<keyword evidence="10 12" id="KW-0472">Membrane</keyword>
<evidence type="ECO:0000256" key="10">
    <source>
        <dbReference type="ARBA" id="ARBA00023136"/>
    </source>
</evidence>
<evidence type="ECO:0000256" key="9">
    <source>
        <dbReference type="ARBA" id="ARBA00023012"/>
    </source>
</evidence>
<feature type="coiled-coil region" evidence="11">
    <location>
        <begin position="216"/>
        <end position="250"/>
    </location>
</feature>
<evidence type="ECO:0000256" key="11">
    <source>
        <dbReference type="SAM" id="Coils"/>
    </source>
</evidence>
<dbReference type="GO" id="GO:0000155">
    <property type="term" value="F:phosphorelay sensor kinase activity"/>
    <property type="evidence" value="ECO:0007669"/>
    <property type="project" value="InterPro"/>
</dbReference>
<dbReference type="SUPFAM" id="SSF55874">
    <property type="entry name" value="ATPase domain of HSP90 chaperone/DNA topoisomerase II/histidine kinase"/>
    <property type="match status" value="1"/>
</dbReference>
<dbReference type="Pfam" id="PF00672">
    <property type="entry name" value="HAMP"/>
    <property type="match status" value="1"/>
</dbReference>
<dbReference type="Pfam" id="PF00512">
    <property type="entry name" value="HisKA"/>
    <property type="match status" value="1"/>
</dbReference>
<keyword evidence="7 15" id="KW-0418">Kinase</keyword>
<feature type="domain" description="Histidine kinase" evidence="13">
    <location>
        <begin position="253"/>
        <end position="470"/>
    </location>
</feature>
<evidence type="ECO:0000259" key="14">
    <source>
        <dbReference type="PROSITE" id="PS50885"/>
    </source>
</evidence>
<evidence type="ECO:0000256" key="3">
    <source>
        <dbReference type="ARBA" id="ARBA00012438"/>
    </source>
</evidence>
<dbReference type="Pfam" id="PF02518">
    <property type="entry name" value="HATPase_c"/>
    <property type="match status" value="1"/>
</dbReference>
<dbReference type="EMBL" id="PEIK01000026">
    <property type="protein sequence ID" value="PIG99356.1"/>
    <property type="molecule type" value="Genomic_DNA"/>
</dbReference>
<dbReference type="Proteomes" id="UP000231322">
    <property type="component" value="Unassembled WGS sequence"/>
</dbReference>
<dbReference type="InterPro" id="IPR003661">
    <property type="entry name" value="HisK_dim/P_dom"/>
</dbReference>
<evidence type="ECO:0000256" key="1">
    <source>
        <dbReference type="ARBA" id="ARBA00000085"/>
    </source>
</evidence>
<dbReference type="PANTHER" id="PTHR45528">
    <property type="entry name" value="SENSOR HISTIDINE KINASE CPXA"/>
    <property type="match status" value="1"/>
</dbReference>
<dbReference type="CDD" id="cd06225">
    <property type="entry name" value="HAMP"/>
    <property type="match status" value="1"/>
</dbReference>
<comment type="subcellular location">
    <subcellularLocation>
        <location evidence="2">Membrane</location>
        <topology evidence="2">Multi-pass membrane protein</topology>
    </subcellularLocation>
</comment>
<comment type="catalytic activity">
    <reaction evidence="1">
        <text>ATP + protein L-histidine = ADP + protein N-phospho-L-histidine.</text>
        <dbReference type="EC" id="2.7.13.3"/>
    </reaction>
</comment>
<gene>
    <name evidence="15" type="ORF">CS538_18605</name>
</gene>
<dbReference type="CDD" id="cd00082">
    <property type="entry name" value="HisKA"/>
    <property type="match status" value="1"/>
</dbReference>
<dbReference type="GO" id="GO:0005886">
    <property type="term" value="C:plasma membrane"/>
    <property type="evidence" value="ECO:0007669"/>
    <property type="project" value="TreeGrafter"/>
</dbReference>
<keyword evidence="16" id="KW-1185">Reference proteome</keyword>
<dbReference type="RefSeq" id="WP_099840348.1">
    <property type="nucleotide sequence ID" value="NZ_PEIK01000026.1"/>
</dbReference>
<evidence type="ECO:0000313" key="16">
    <source>
        <dbReference type="Proteomes" id="UP000231322"/>
    </source>
</evidence>
<feature type="domain" description="HAMP" evidence="14">
    <location>
        <begin position="186"/>
        <end position="238"/>
    </location>
</feature>
<dbReference type="AlphaFoldDB" id="A0A2G7H2N0"/>
<evidence type="ECO:0000313" key="15">
    <source>
        <dbReference type="EMBL" id="PIG99356.1"/>
    </source>
</evidence>
<dbReference type="SUPFAM" id="SSF158472">
    <property type="entry name" value="HAMP domain-like"/>
    <property type="match status" value="1"/>
</dbReference>
<keyword evidence="4" id="KW-0597">Phosphoprotein</keyword>
<dbReference type="InterPro" id="IPR003660">
    <property type="entry name" value="HAMP_dom"/>
</dbReference>
<dbReference type="SMART" id="SM00388">
    <property type="entry name" value="HisKA"/>
    <property type="match status" value="1"/>
</dbReference>
<evidence type="ECO:0000256" key="12">
    <source>
        <dbReference type="SAM" id="Phobius"/>
    </source>
</evidence>
<dbReference type="InterPro" id="IPR050398">
    <property type="entry name" value="HssS/ArlS-like"/>
</dbReference>
<dbReference type="Gene3D" id="6.10.340.10">
    <property type="match status" value="1"/>
</dbReference>
<evidence type="ECO:0000256" key="7">
    <source>
        <dbReference type="ARBA" id="ARBA00022777"/>
    </source>
</evidence>
<dbReference type="InterPro" id="IPR003594">
    <property type="entry name" value="HATPase_dom"/>
</dbReference>
<keyword evidence="8 12" id="KW-1133">Transmembrane helix</keyword>
<organism evidence="15 16">
    <name type="scientific">Clostridium combesii</name>
    <dbReference type="NCBI Taxonomy" id="39481"/>
    <lineage>
        <taxon>Bacteria</taxon>
        <taxon>Bacillati</taxon>
        <taxon>Bacillota</taxon>
        <taxon>Clostridia</taxon>
        <taxon>Eubacteriales</taxon>
        <taxon>Clostridiaceae</taxon>
        <taxon>Clostridium</taxon>
    </lineage>
</organism>
<dbReference type="SUPFAM" id="SSF47384">
    <property type="entry name" value="Homodimeric domain of signal transducing histidine kinase"/>
    <property type="match status" value="1"/>
</dbReference>
<proteinExistence type="predicted"/>
<comment type="caution">
    <text evidence="15">The sequence shown here is derived from an EMBL/GenBank/DDBJ whole genome shotgun (WGS) entry which is preliminary data.</text>
</comment>
<dbReference type="PANTHER" id="PTHR45528:SF8">
    <property type="entry name" value="HISTIDINE KINASE"/>
    <property type="match status" value="1"/>
</dbReference>
<dbReference type="InterPro" id="IPR036097">
    <property type="entry name" value="HisK_dim/P_sf"/>
</dbReference>
<keyword evidence="6 12" id="KW-0812">Transmembrane</keyword>
<keyword evidence="9" id="KW-0902">Two-component regulatory system</keyword>
<sequence>MKIRFGLKFKMIVTFLMCAYASMIISGVIIDLLKSNKVNYTSDISYANVKFIKALEKVPKKSNEINKVIGNYEKKYKENNLKIYIVNNKGHVLYNGGNSSEKVIDLQPFIDKQITLQDEIRYDGNGKGVDYSKISAIKVNGEILNVLVKGSTNPNNKYHVIDRSSGSIGSLLMIIILIIILSFITRPKLKYIKEICNALNKMARGDLKYRIKEKGKDELQLIAFNVNNMAKELERKIENERNIEKAKQDLITNVAHDLRTPLTNIIGYIEIVREGSYKNENELLKYINIISSKAEGLRKLTNDLFMYTKLSSGSVNLSINEFSINELIKQLIDEYIDLFESNDLKIKENLISESVLINGDADKIARIFDNLFTNAIKYSIKPSDINLRLTKKGGNVIVSISNHCDNLEEEDINNLFERFYMADKSRSDNKNSSGLGLAISRTIAELHHGKLTGEYENGIIIFVLELPIKM</sequence>
<dbReference type="SMART" id="SM00304">
    <property type="entry name" value="HAMP"/>
    <property type="match status" value="1"/>
</dbReference>
<dbReference type="FunFam" id="3.30.565.10:FF:000006">
    <property type="entry name" value="Sensor histidine kinase WalK"/>
    <property type="match status" value="1"/>
</dbReference>
<dbReference type="Gene3D" id="3.30.565.10">
    <property type="entry name" value="Histidine kinase-like ATPase, C-terminal domain"/>
    <property type="match status" value="1"/>
</dbReference>
<dbReference type="InterPro" id="IPR005467">
    <property type="entry name" value="His_kinase_dom"/>
</dbReference>
<dbReference type="FunFam" id="1.10.287.130:FF:000001">
    <property type="entry name" value="Two-component sensor histidine kinase"/>
    <property type="match status" value="1"/>
</dbReference>
<evidence type="ECO:0000259" key="13">
    <source>
        <dbReference type="PROSITE" id="PS50109"/>
    </source>
</evidence>
<reference evidence="15 16" key="1">
    <citation type="submission" date="2017-10" db="EMBL/GenBank/DDBJ databases">
        <title>Reclassification of Eubacterium combesii and discrepancies in the nomenclature of botulinum neurotoxin producing clostridia. Request for an Opinion.</title>
        <authorList>
            <person name="Dobritsa A.P."/>
            <person name="Kutumbaka K.K."/>
            <person name="Samadpour M."/>
        </authorList>
    </citation>
    <scope>NUCLEOTIDE SEQUENCE [LARGE SCALE GENOMIC DNA]</scope>
    <source>
        <strain evidence="15 16">DSM 20696</strain>
    </source>
</reference>
<evidence type="ECO:0000256" key="6">
    <source>
        <dbReference type="ARBA" id="ARBA00022692"/>
    </source>
</evidence>
<dbReference type="Gene3D" id="1.10.287.130">
    <property type="match status" value="1"/>
</dbReference>
<evidence type="ECO:0000256" key="5">
    <source>
        <dbReference type="ARBA" id="ARBA00022679"/>
    </source>
</evidence>
<dbReference type="PROSITE" id="PS50885">
    <property type="entry name" value="HAMP"/>
    <property type="match status" value="1"/>
</dbReference>
<feature type="transmembrane region" description="Helical" evidence="12">
    <location>
        <begin position="166"/>
        <end position="184"/>
    </location>
</feature>
<name>A0A2G7H2N0_9CLOT</name>
<dbReference type="SMART" id="SM00387">
    <property type="entry name" value="HATPase_c"/>
    <property type="match status" value="1"/>
</dbReference>
<dbReference type="PROSITE" id="PS50109">
    <property type="entry name" value="HIS_KIN"/>
    <property type="match status" value="1"/>
</dbReference>
<feature type="transmembrane region" description="Helical" evidence="12">
    <location>
        <begin position="12"/>
        <end position="33"/>
    </location>
</feature>
<keyword evidence="11" id="KW-0175">Coiled coil</keyword>
<evidence type="ECO:0000256" key="2">
    <source>
        <dbReference type="ARBA" id="ARBA00004141"/>
    </source>
</evidence>
<dbReference type="InterPro" id="IPR036890">
    <property type="entry name" value="HATPase_C_sf"/>
</dbReference>
<accession>A0A2G7H2N0</accession>
<dbReference type="EC" id="2.7.13.3" evidence="3"/>
<evidence type="ECO:0000256" key="8">
    <source>
        <dbReference type="ARBA" id="ARBA00022989"/>
    </source>
</evidence>
<protein>
    <recommendedName>
        <fullName evidence="3">histidine kinase</fullName>
        <ecNumber evidence="3">2.7.13.3</ecNumber>
    </recommendedName>
</protein>
<keyword evidence="5" id="KW-0808">Transferase</keyword>